<protein>
    <submittedName>
        <fullName evidence="1">Uncharacterized protein</fullName>
    </submittedName>
</protein>
<dbReference type="RefSeq" id="XP_007391136.1">
    <property type="nucleotide sequence ID" value="XM_007391074.1"/>
</dbReference>
<dbReference type="AlphaFoldDB" id="K5WR45"/>
<accession>K5WR45</accession>
<dbReference type="KEGG" id="pco:PHACADRAFT_248521"/>
<dbReference type="EMBL" id="JH930468">
    <property type="protein sequence ID" value="EKM61734.1"/>
    <property type="molecule type" value="Genomic_DNA"/>
</dbReference>
<sequence>MSTGGRQWVRHLTVALGEVHAYGFVATRSNLMLTPEAKSALQRADEVVINDGLPSVTPNT</sequence>
<dbReference type="Proteomes" id="UP000008370">
    <property type="component" value="Unassembled WGS sequence"/>
</dbReference>
<dbReference type="InParanoid" id="K5WR45"/>
<evidence type="ECO:0000313" key="2">
    <source>
        <dbReference type="Proteomes" id="UP000008370"/>
    </source>
</evidence>
<proteinExistence type="predicted"/>
<organism evidence="1 2">
    <name type="scientific">Phanerochaete carnosa (strain HHB-10118-sp)</name>
    <name type="common">White-rot fungus</name>
    <name type="synonym">Peniophora carnosa</name>
    <dbReference type="NCBI Taxonomy" id="650164"/>
    <lineage>
        <taxon>Eukaryota</taxon>
        <taxon>Fungi</taxon>
        <taxon>Dikarya</taxon>
        <taxon>Basidiomycota</taxon>
        <taxon>Agaricomycotina</taxon>
        <taxon>Agaricomycetes</taxon>
        <taxon>Polyporales</taxon>
        <taxon>Phanerochaetaceae</taxon>
        <taxon>Phanerochaete</taxon>
    </lineage>
</organism>
<reference evidence="1 2" key="1">
    <citation type="journal article" date="2012" name="BMC Genomics">
        <title>Comparative genomics of the white-rot fungi, Phanerochaete carnosa and P. chrysosporium, to elucidate the genetic basis of the distinct wood types they colonize.</title>
        <authorList>
            <person name="Suzuki H."/>
            <person name="MacDonald J."/>
            <person name="Syed K."/>
            <person name="Salamov A."/>
            <person name="Hori C."/>
            <person name="Aerts A."/>
            <person name="Henrissat B."/>
            <person name="Wiebenga A."/>
            <person name="vanKuyk P.A."/>
            <person name="Barry K."/>
            <person name="Lindquist E."/>
            <person name="LaButti K."/>
            <person name="Lapidus A."/>
            <person name="Lucas S."/>
            <person name="Coutinho P."/>
            <person name="Gong Y."/>
            <person name="Samejima M."/>
            <person name="Mahadevan R."/>
            <person name="Abou-Zaid M."/>
            <person name="de Vries R.P."/>
            <person name="Igarashi K."/>
            <person name="Yadav J.S."/>
            <person name="Grigoriev I.V."/>
            <person name="Master E.R."/>
        </authorList>
    </citation>
    <scope>NUCLEOTIDE SEQUENCE [LARGE SCALE GENOMIC DNA]</scope>
    <source>
        <strain evidence="1 2">HHB-10118-sp</strain>
    </source>
</reference>
<gene>
    <name evidence="1" type="ORF">PHACADRAFT_248521</name>
</gene>
<dbReference type="GeneID" id="18914381"/>
<keyword evidence="2" id="KW-1185">Reference proteome</keyword>
<evidence type="ECO:0000313" key="1">
    <source>
        <dbReference type="EMBL" id="EKM61734.1"/>
    </source>
</evidence>
<dbReference type="HOGENOM" id="CLU_2942540_0_0_1"/>
<name>K5WR45_PHACS</name>